<dbReference type="EMBL" id="PGTN01000076">
    <property type="protein sequence ID" value="PJF46993.1"/>
    <property type="molecule type" value="Genomic_DNA"/>
</dbReference>
<evidence type="ECO:0008006" key="3">
    <source>
        <dbReference type="Google" id="ProtNLM"/>
    </source>
</evidence>
<accession>A0A2M8QB02</accession>
<proteinExistence type="predicted"/>
<comment type="caution">
    <text evidence="1">The sequence shown here is derived from an EMBL/GenBank/DDBJ whole genome shotgun (WGS) entry which is preliminary data.</text>
</comment>
<gene>
    <name evidence="1" type="ORF">CUN48_11025</name>
</gene>
<protein>
    <recommendedName>
        <fullName evidence="3">DUF4129 domain-containing protein</fullName>
    </recommendedName>
</protein>
<sequence length="120" mass="13020">MTGCAATDGSTCCSLAGALRYLESAGLGKLLAVERAYALLTRYAGWLGIGERQQFTLYERADVLAQHAPQAQDAVQCLTALYVHHRLAPPAAEPHPADAAEAIGAWQQARRVLVREKFKR</sequence>
<evidence type="ECO:0000313" key="1">
    <source>
        <dbReference type="EMBL" id="PJF46993.1"/>
    </source>
</evidence>
<name>A0A2M8QB02_9CHLR</name>
<dbReference type="Proteomes" id="UP000230790">
    <property type="component" value="Unassembled WGS sequence"/>
</dbReference>
<evidence type="ECO:0000313" key="2">
    <source>
        <dbReference type="Proteomes" id="UP000230790"/>
    </source>
</evidence>
<dbReference type="AlphaFoldDB" id="A0A2M8QB02"/>
<reference evidence="1 2" key="1">
    <citation type="submission" date="2017-11" db="EMBL/GenBank/DDBJ databases">
        <title>Evolution of Phototrophy in the Chloroflexi Phylum Driven by Horizontal Gene Transfer.</title>
        <authorList>
            <person name="Ward L.M."/>
            <person name="Hemp J."/>
            <person name="Shih P.M."/>
            <person name="Mcglynn S.E."/>
            <person name="Fischer W."/>
        </authorList>
    </citation>
    <scope>NUCLEOTIDE SEQUENCE [LARGE SCALE GENOMIC DNA]</scope>
    <source>
        <strain evidence="1">JP3_7</strain>
    </source>
</reference>
<organism evidence="1 2">
    <name type="scientific">Candidatus Thermofonsia Clade 3 bacterium</name>
    <dbReference type="NCBI Taxonomy" id="2364212"/>
    <lineage>
        <taxon>Bacteria</taxon>
        <taxon>Bacillati</taxon>
        <taxon>Chloroflexota</taxon>
        <taxon>Candidatus Thermofontia</taxon>
        <taxon>Candidatus Thermofonsia Clade 3</taxon>
    </lineage>
</organism>